<dbReference type="AlphaFoldDB" id="A0A7J8FS17"/>
<keyword evidence="3" id="KW-1185">Reference proteome</keyword>
<reference evidence="2 3" key="1">
    <citation type="journal article" date="2020" name="Nature">
        <title>Six reference-quality genomes reveal evolution of bat adaptations.</title>
        <authorList>
            <person name="Jebb D."/>
            <person name="Huang Z."/>
            <person name="Pippel M."/>
            <person name="Hughes G.M."/>
            <person name="Lavrichenko K."/>
            <person name="Devanna P."/>
            <person name="Winkler S."/>
            <person name="Jermiin L.S."/>
            <person name="Skirmuntt E.C."/>
            <person name="Katzourakis A."/>
            <person name="Burkitt-Gray L."/>
            <person name="Ray D.A."/>
            <person name="Sullivan K.A.M."/>
            <person name="Roscito J.G."/>
            <person name="Kirilenko B.M."/>
            <person name="Davalos L.M."/>
            <person name="Corthals A.P."/>
            <person name="Power M.L."/>
            <person name="Jones G."/>
            <person name="Ransome R.D."/>
            <person name="Dechmann D.K.N."/>
            <person name="Locatelli A.G."/>
            <person name="Puechmaille S.J."/>
            <person name="Fedrigo O."/>
            <person name="Jarvis E.D."/>
            <person name="Hiller M."/>
            <person name="Vernes S.C."/>
            <person name="Myers E.W."/>
            <person name="Teeling E.C."/>
        </authorList>
    </citation>
    <scope>NUCLEOTIDE SEQUENCE [LARGE SCALE GENOMIC DNA]</scope>
    <source>
        <strain evidence="2">MMolMol1</strain>
        <tissue evidence="2">Muscle</tissue>
    </source>
</reference>
<accession>A0A7J8FS17</accession>
<dbReference type="InParanoid" id="A0A7J8FS17"/>
<proteinExistence type="predicted"/>
<feature type="region of interest" description="Disordered" evidence="1">
    <location>
        <begin position="115"/>
        <end position="135"/>
    </location>
</feature>
<dbReference type="EMBL" id="JACASF010000011">
    <property type="protein sequence ID" value="KAF6450547.1"/>
    <property type="molecule type" value="Genomic_DNA"/>
</dbReference>
<protein>
    <submittedName>
        <fullName evidence="2">Uncharacterized protein</fullName>
    </submittedName>
</protein>
<sequence length="158" mass="16759">MAAAAAGACVAIGLGLRAGAERPPLPHASRTNKTLRSGLCEGLVAGRERRARGLAVALDDLQVLVFRERSAAPRSTSRRLTCAHLWLTRRRPRAATTAEFQEPCSCRKKAEGGVPGPWSGHLHSQPPAARNRPGVQFLTTTCAGAKAARPQQKCPPLA</sequence>
<dbReference type="Proteomes" id="UP000550707">
    <property type="component" value="Unassembled WGS sequence"/>
</dbReference>
<organism evidence="2 3">
    <name type="scientific">Molossus molossus</name>
    <name type="common">Pallas' mastiff bat</name>
    <name type="synonym">Vespertilio molossus</name>
    <dbReference type="NCBI Taxonomy" id="27622"/>
    <lineage>
        <taxon>Eukaryota</taxon>
        <taxon>Metazoa</taxon>
        <taxon>Chordata</taxon>
        <taxon>Craniata</taxon>
        <taxon>Vertebrata</taxon>
        <taxon>Euteleostomi</taxon>
        <taxon>Mammalia</taxon>
        <taxon>Eutheria</taxon>
        <taxon>Laurasiatheria</taxon>
        <taxon>Chiroptera</taxon>
        <taxon>Yangochiroptera</taxon>
        <taxon>Molossidae</taxon>
        <taxon>Molossus</taxon>
    </lineage>
</organism>
<evidence type="ECO:0000313" key="3">
    <source>
        <dbReference type="Proteomes" id="UP000550707"/>
    </source>
</evidence>
<gene>
    <name evidence="2" type="ORF">HJG59_008414</name>
</gene>
<name>A0A7J8FS17_MOLMO</name>
<evidence type="ECO:0000256" key="1">
    <source>
        <dbReference type="SAM" id="MobiDB-lite"/>
    </source>
</evidence>
<comment type="caution">
    <text evidence="2">The sequence shown here is derived from an EMBL/GenBank/DDBJ whole genome shotgun (WGS) entry which is preliminary data.</text>
</comment>
<evidence type="ECO:0000313" key="2">
    <source>
        <dbReference type="EMBL" id="KAF6450547.1"/>
    </source>
</evidence>